<dbReference type="AlphaFoldDB" id="A0A1J0RB72"/>
<keyword evidence="3" id="KW-0336">GPI-anchor</keyword>
<feature type="region of interest" description="Disordered" evidence="7">
    <location>
        <begin position="413"/>
        <end position="448"/>
    </location>
</feature>
<keyword evidence="6" id="KW-0449">Lipoprotein</keyword>
<evidence type="ECO:0000256" key="3">
    <source>
        <dbReference type="ARBA" id="ARBA00022622"/>
    </source>
</evidence>
<dbReference type="EMBL" id="KX701092">
    <property type="protein sequence ID" value="APD75048.1"/>
    <property type="molecule type" value="Genomic_DNA"/>
</dbReference>
<feature type="signal peptide" evidence="8">
    <location>
        <begin position="1"/>
        <end position="26"/>
    </location>
</feature>
<dbReference type="GO" id="GO:0005886">
    <property type="term" value="C:plasma membrane"/>
    <property type="evidence" value="ECO:0007669"/>
    <property type="project" value="UniProtKB-SubCell"/>
</dbReference>
<evidence type="ECO:0000256" key="4">
    <source>
        <dbReference type="ARBA" id="ARBA00023136"/>
    </source>
</evidence>
<organism evidence="10">
    <name type="scientific">Trypanosoma brucei</name>
    <dbReference type="NCBI Taxonomy" id="5691"/>
    <lineage>
        <taxon>Eukaryota</taxon>
        <taxon>Discoba</taxon>
        <taxon>Euglenozoa</taxon>
        <taxon>Kinetoplastea</taxon>
        <taxon>Metakinetoplastina</taxon>
        <taxon>Trypanosomatida</taxon>
        <taxon>Trypanosomatidae</taxon>
        <taxon>Trypanosoma</taxon>
    </lineage>
</organism>
<dbReference type="VEuPathDB" id="TriTrypDB:Tb427_000368600"/>
<evidence type="ECO:0000256" key="1">
    <source>
        <dbReference type="ARBA" id="ARBA00004609"/>
    </source>
</evidence>
<dbReference type="GO" id="GO:0042783">
    <property type="term" value="P:symbiont-mediated evasion of host immune response"/>
    <property type="evidence" value="ECO:0007669"/>
    <property type="project" value="InterPro"/>
</dbReference>
<feature type="compositionally biased region" description="Basic and acidic residues" evidence="7">
    <location>
        <begin position="374"/>
        <end position="400"/>
    </location>
</feature>
<dbReference type="Gene3D" id="3.90.150.10">
    <property type="entry name" value="Variant Surface Glycoprotein, subunit A domain 1"/>
    <property type="match status" value="1"/>
</dbReference>
<evidence type="ECO:0000256" key="6">
    <source>
        <dbReference type="ARBA" id="ARBA00023288"/>
    </source>
</evidence>
<evidence type="ECO:0000313" key="10">
    <source>
        <dbReference type="EMBL" id="APD75048.1"/>
    </source>
</evidence>
<feature type="domain" description="Trypanosome variant surface glycoprotein A-type N-terminal" evidence="9">
    <location>
        <begin position="14"/>
        <end position="275"/>
    </location>
</feature>
<proteinExistence type="predicted"/>
<keyword evidence="4" id="KW-0472">Membrane</keyword>
<feature type="compositionally biased region" description="Basic and acidic residues" evidence="7">
    <location>
        <begin position="439"/>
        <end position="448"/>
    </location>
</feature>
<accession>A0A1J0RB72</accession>
<protein>
    <submittedName>
        <fullName evidence="10">Variant surface glycoprotein 1125.4840</fullName>
    </submittedName>
</protein>
<keyword evidence="8" id="KW-0732">Signal</keyword>
<dbReference type="GO" id="GO:0098552">
    <property type="term" value="C:side of membrane"/>
    <property type="evidence" value="ECO:0007669"/>
    <property type="project" value="UniProtKB-KW"/>
</dbReference>
<feature type="compositionally biased region" description="Basic and acidic residues" evidence="7">
    <location>
        <begin position="415"/>
        <end position="432"/>
    </location>
</feature>
<evidence type="ECO:0000256" key="5">
    <source>
        <dbReference type="ARBA" id="ARBA00023180"/>
    </source>
</evidence>
<keyword evidence="2" id="KW-1003">Cell membrane</keyword>
<feature type="region of interest" description="Disordered" evidence="7">
    <location>
        <begin position="374"/>
        <end position="401"/>
    </location>
</feature>
<name>A0A1J0RB72_9TRYP</name>
<evidence type="ECO:0000259" key="9">
    <source>
        <dbReference type="Pfam" id="PF00913"/>
    </source>
</evidence>
<dbReference type="InterPro" id="IPR001812">
    <property type="entry name" value="Trypano_VSG_A_N_dom"/>
</dbReference>
<comment type="subcellular location">
    <subcellularLocation>
        <location evidence="1">Cell membrane</location>
        <topology evidence="1">Lipid-anchor</topology>
        <topology evidence="1">GPI-anchor</topology>
    </subcellularLocation>
</comment>
<feature type="chain" id="PRO_5012498187" evidence="8">
    <location>
        <begin position="27"/>
        <end position="448"/>
    </location>
</feature>
<evidence type="ECO:0000256" key="2">
    <source>
        <dbReference type="ARBA" id="ARBA00022475"/>
    </source>
</evidence>
<dbReference type="SUPFAM" id="SSF58087">
    <property type="entry name" value="Variant surface glycoprotein (N-terminal domain)"/>
    <property type="match status" value="1"/>
</dbReference>
<evidence type="ECO:0000256" key="7">
    <source>
        <dbReference type="SAM" id="MobiDB-lite"/>
    </source>
</evidence>
<sequence length="448" mass="47542">MTRSHPLRAAAKAVIAMAILAAQSQGNKGYIKTEMIKPVCDCATEMKKATAFALSKATQFSTKITQLRELQAMATKEIQKKGGATTGKRRALVLKMSQLIAQGPTEIEATAAKAIKAAAVCANMAGRVEDFFRVLAQSSSGAKFCIGTGGKAATAPSDIPCLLASNKHTAMPLTPDATPPQIQAKHLAIKSAASVHGAEDTTSTPDCQLTQAGGTHGGYLQTTAATASIVWANGLFKALQSDAAMTQSNWEQQADATMTGSEFKDCLDKDNELATAGVAYLADVDNLLKLQNRQPVGIAEITIQEGEFGKNDPPTDTTITTQDLEKLAKDLNPETEKPSTDNDVDEPADATLELLKAELATNITQCKLGAKTSAKENCEVTEPQPEKCDDKEQGECDKTTSCEWKGNTCKITEGAQKEEEKAKQETGGKDGKPTSTCKKTGERVHQDS</sequence>
<evidence type="ECO:0000256" key="8">
    <source>
        <dbReference type="SAM" id="SignalP"/>
    </source>
</evidence>
<keyword evidence="5" id="KW-0325">Glycoprotein</keyword>
<dbReference type="Pfam" id="PF00913">
    <property type="entry name" value="Trypan_glycop"/>
    <property type="match status" value="1"/>
</dbReference>
<reference evidence="10" key="1">
    <citation type="submission" date="2016-08" db="EMBL/GenBank/DDBJ databases">
        <title>VSG repertoire of Trypanosoma brucei EATRO 1125.</title>
        <authorList>
            <person name="Cross G.A."/>
        </authorList>
    </citation>
    <scope>NUCLEOTIDE SEQUENCE</scope>
    <source>
        <strain evidence="10">EATRO 1125</strain>
    </source>
</reference>